<gene>
    <name evidence="1" type="ORF">OHK93_006935</name>
</gene>
<dbReference type="EMBL" id="JAPUFD010000006">
    <property type="protein sequence ID" value="MDI1487664.1"/>
    <property type="molecule type" value="Genomic_DNA"/>
</dbReference>
<evidence type="ECO:0000313" key="2">
    <source>
        <dbReference type="Proteomes" id="UP001161017"/>
    </source>
</evidence>
<evidence type="ECO:0000313" key="1">
    <source>
        <dbReference type="EMBL" id="MDI1487664.1"/>
    </source>
</evidence>
<keyword evidence="2" id="KW-1185">Reference proteome</keyword>
<reference evidence="1" key="1">
    <citation type="journal article" date="2023" name="Genome Biol. Evol.">
        <title>First Whole Genome Sequence and Flow Cytometry Genome Size Data for the Lichen-Forming Fungus Ramalina farinacea (Ascomycota).</title>
        <authorList>
            <person name="Llewellyn T."/>
            <person name="Mian S."/>
            <person name="Hill R."/>
            <person name="Leitch I.J."/>
            <person name="Gaya E."/>
        </authorList>
    </citation>
    <scope>NUCLEOTIDE SEQUENCE</scope>
    <source>
        <strain evidence="1">LIQ254RAFAR</strain>
    </source>
</reference>
<accession>A0AA43TTY7</accession>
<name>A0AA43TTY7_9LECA</name>
<sequence>MIWFGYKTLRLGFNTLDNPKEMRCTKPGQYVIAYVRESYSKMYDKTGQDKVGNMLWVAASPHRANAVDVVVDTAANTNQLRHTLSNAGEIAGILSILRTHDVRRGAARDLARIPDIKGFATPMTAKVLGHTTAAYNNGTTDGYVGAAQDDIYLKRVAEAHTRQMAGRWCAIADLRLS</sequence>
<protein>
    <submittedName>
        <fullName evidence="1">Uncharacterized protein</fullName>
    </submittedName>
</protein>
<comment type="caution">
    <text evidence="1">The sequence shown here is derived from an EMBL/GenBank/DDBJ whole genome shotgun (WGS) entry which is preliminary data.</text>
</comment>
<organism evidence="1 2">
    <name type="scientific">Ramalina farinacea</name>
    <dbReference type="NCBI Taxonomy" id="258253"/>
    <lineage>
        <taxon>Eukaryota</taxon>
        <taxon>Fungi</taxon>
        <taxon>Dikarya</taxon>
        <taxon>Ascomycota</taxon>
        <taxon>Pezizomycotina</taxon>
        <taxon>Lecanoromycetes</taxon>
        <taxon>OSLEUM clade</taxon>
        <taxon>Lecanoromycetidae</taxon>
        <taxon>Lecanorales</taxon>
        <taxon>Lecanorineae</taxon>
        <taxon>Ramalinaceae</taxon>
        <taxon>Ramalina</taxon>
    </lineage>
</organism>
<dbReference type="AlphaFoldDB" id="A0AA43TTY7"/>
<dbReference type="Proteomes" id="UP001161017">
    <property type="component" value="Unassembled WGS sequence"/>
</dbReference>
<proteinExistence type="predicted"/>